<reference evidence="5 6" key="1">
    <citation type="submission" date="2024-11" db="EMBL/GenBank/DDBJ databases">
        <title>Adaptive evolution of stress response genes in parasites aligns with host niche diversity.</title>
        <authorList>
            <person name="Hahn C."/>
            <person name="Resl P."/>
        </authorList>
    </citation>
    <scope>NUCLEOTIDE SEQUENCE [LARGE SCALE GENOMIC DNA]</scope>
    <source>
        <strain evidence="5">EGGRZ-B1_66</strain>
        <tissue evidence="5">Body</tissue>
    </source>
</reference>
<dbReference type="Proteomes" id="UP001626550">
    <property type="component" value="Unassembled WGS sequence"/>
</dbReference>
<accession>A0ABD2QGT4</accession>
<dbReference type="Pfam" id="PF07147">
    <property type="entry name" value="PDCD9"/>
    <property type="match status" value="1"/>
</dbReference>
<evidence type="ECO:0000313" key="6">
    <source>
        <dbReference type="Proteomes" id="UP001626550"/>
    </source>
</evidence>
<evidence type="ECO:0000256" key="4">
    <source>
        <dbReference type="ARBA" id="ARBA00023274"/>
    </source>
</evidence>
<comment type="subcellular location">
    <subcellularLocation>
        <location evidence="1">Mitochondrion</location>
    </subcellularLocation>
</comment>
<evidence type="ECO:0000256" key="1">
    <source>
        <dbReference type="ARBA" id="ARBA00004173"/>
    </source>
</evidence>
<keyword evidence="6" id="KW-1185">Reference proteome</keyword>
<dbReference type="GO" id="GO:1990904">
    <property type="term" value="C:ribonucleoprotein complex"/>
    <property type="evidence" value="ECO:0007669"/>
    <property type="project" value="UniProtKB-KW"/>
</dbReference>
<evidence type="ECO:0000313" key="5">
    <source>
        <dbReference type="EMBL" id="KAL3318537.1"/>
    </source>
</evidence>
<protein>
    <submittedName>
        <fullName evidence="5">Mitochondrial ribosomal protein, S30</fullName>
    </submittedName>
</protein>
<dbReference type="GO" id="GO:0005840">
    <property type="term" value="C:ribosome"/>
    <property type="evidence" value="ECO:0007669"/>
    <property type="project" value="UniProtKB-KW"/>
</dbReference>
<sequence length="244" mass="27706">MEAAYHLLVKKGNLSENTSFAHRSKVATFFKHYHADNVKQYLSLDEYDSERPDDNLENLQYDVTQMGSDGCVRFQLESQLYGCVFNSQPLKPFFDPVEASEPVADESCFQFHYHPRDFDLDAVDYLHYNNLPRYNHGPDKLPMATTCPGFWGASPFWPNPPAQFGMLACQDLTEAFEAASEMISSNLISPEQQLQIEREFVSANALLTLFAWTSAQAYNQGSSQTSIQQNLKTSNQSFELPSQI</sequence>
<dbReference type="InterPro" id="IPR010793">
    <property type="entry name" value="Ribosomal_mL37/mL65"/>
</dbReference>
<keyword evidence="2 5" id="KW-0689">Ribosomal protein</keyword>
<evidence type="ECO:0000256" key="3">
    <source>
        <dbReference type="ARBA" id="ARBA00023128"/>
    </source>
</evidence>
<keyword evidence="4" id="KW-0687">Ribonucleoprotein</keyword>
<evidence type="ECO:0000256" key="2">
    <source>
        <dbReference type="ARBA" id="ARBA00022980"/>
    </source>
</evidence>
<dbReference type="GO" id="GO:0005739">
    <property type="term" value="C:mitochondrion"/>
    <property type="evidence" value="ECO:0007669"/>
    <property type="project" value="UniProtKB-SubCell"/>
</dbReference>
<name>A0ABD2QGT4_9PLAT</name>
<keyword evidence="3" id="KW-0496">Mitochondrion</keyword>
<proteinExistence type="predicted"/>
<gene>
    <name evidence="5" type="primary">MRPS30</name>
    <name evidence="5" type="ORF">Ciccas_002815</name>
</gene>
<dbReference type="EMBL" id="JBJKFK010000233">
    <property type="protein sequence ID" value="KAL3318537.1"/>
    <property type="molecule type" value="Genomic_DNA"/>
</dbReference>
<organism evidence="5 6">
    <name type="scientific">Cichlidogyrus casuarinus</name>
    <dbReference type="NCBI Taxonomy" id="1844966"/>
    <lineage>
        <taxon>Eukaryota</taxon>
        <taxon>Metazoa</taxon>
        <taxon>Spiralia</taxon>
        <taxon>Lophotrochozoa</taxon>
        <taxon>Platyhelminthes</taxon>
        <taxon>Monogenea</taxon>
        <taxon>Monopisthocotylea</taxon>
        <taxon>Dactylogyridea</taxon>
        <taxon>Ancyrocephalidae</taxon>
        <taxon>Cichlidogyrus</taxon>
    </lineage>
</organism>
<comment type="caution">
    <text evidence="5">The sequence shown here is derived from an EMBL/GenBank/DDBJ whole genome shotgun (WGS) entry which is preliminary data.</text>
</comment>
<dbReference type="AlphaFoldDB" id="A0ABD2QGT4"/>